<dbReference type="PANTHER" id="PTHR24025">
    <property type="entry name" value="DESMOGLEIN FAMILY MEMBER"/>
    <property type="match status" value="1"/>
</dbReference>
<evidence type="ECO:0000259" key="9">
    <source>
        <dbReference type="PROSITE" id="PS50268"/>
    </source>
</evidence>
<keyword evidence="2" id="KW-0812">Transmembrane</keyword>
<dbReference type="GO" id="GO:0005509">
    <property type="term" value="F:calcium ion binding"/>
    <property type="evidence" value="ECO:0007669"/>
    <property type="project" value="UniProtKB-UniRule"/>
</dbReference>
<dbReference type="GO" id="GO:0007156">
    <property type="term" value="P:homophilic cell adhesion via plasma membrane adhesion molecules"/>
    <property type="evidence" value="ECO:0007669"/>
    <property type="project" value="InterPro"/>
</dbReference>
<keyword evidence="6" id="KW-1133">Transmembrane helix</keyword>
<dbReference type="STRING" id="102285.A0A0R3TEV0"/>
<feature type="domain" description="Cadherin" evidence="9">
    <location>
        <begin position="9"/>
        <end position="52"/>
    </location>
</feature>
<evidence type="ECO:0000256" key="3">
    <source>
        <dbReference type="ARBA" id="ARBA00022737"/>
    </source>
</evidence>
<keyword evidence="5" id="KW-0130">Cell adhesion</keyword>
<evidence type="ECO:0000313" key="11">
    <source>
        <dbReference type="Proteomes" id="UP000278807"/>
    </source>
</evidence>
<dbReference type="Proteomes" id="UP000278807">
    <property type="component" value="Unassembled WGS sequence"/>
</dbReference>
<dbReference type="GO" id="GO:0005886">
    <property type="term" value="C:plasma membrane"/>
    <property type="evidence" value="ECO:0007669"/>
    <property type="project" value="InterPro"/>
</dbReference>
<evidence type="ECO:0000256" key="4">
    <source>
        <dbReference type="ARBA" id="ARBA00022837"/>
    </source>
</evidence>
<evidence type="ECO:0000313" key="12">
    <source>
        <dbReference type="WBParaSite" id="HNAJ_0000558901-mRNA-1"/>
    </source>
</evidence>
<comment type="subcellular location">
    <subcellularLocation>
        <location evidence="1">Membrane</location>
    </subcellularLocation>
</comment>
<dbReference type="InterPro" id="IPR002126">
    <property type="entry name" value="Cadherin-like_dom"/>
</dbReference>
<evidence type="ECO:0000256" key="5">
    <source>
        <dbReference type="ARBA" id="ARBA00022889"/>
    </source>
</evidence>
<evidence type="ECO:0000256" key="8">
    <source>
        <dbReference type="PROSITE-ProRule" id="PRU00043"/>
    </source>
</evidence>
<evidence type="ECO:0000256" key="1">
    <source>
        <dbReference type="ARBA" id="ARBA00004370"/>
    </source>
</evidence>
<dbReference type="InterPro" id="IPR015919">
    <property type="entry name" value="Cadherin-like_sf"/>
</dbReference>
<dbReference type="SUPFAM" id="SSF49313">
    <property type="entry name" value="Cadherin-like"/>
    <property type="match status" value="1"/>
</dbReference>
<reference evidence="12" key="1">
    <citation type="submission" date="2017-02" db="UniProtKB">
        <authorList>
            <consortium name="WormBaseParasite"/>
        </authorList>
    </citation>
    <scope>IDENTIFICATION</scope>
</reference>
<keyword evidence="7" id="KW-0472">Membrane</keyword>
<evidence type="ECO:0000256" key="2">
    <source>
        <dbReference type="ARBA" id="ARBA00022692"/>
    </source>
</evidence>
<evidence type="ECO:0000256" key="7">
    <source>
        <dbReference type="ARBA" id="ARBA00023136"/>
    </source>
</evidence>
<organism evidence="12">
    <name type="scientific">Rodentolepis nana</name>
    <name type="common">Dwarf tapeworm</name>
    <name type="synonym">Hymenolepis nana</name>
    <dbReference type="NCBI Taxonomy" id="102285"/>
    <lineage>
        <taxon>Eukaryota</taxon>
        <taxon>Metazoa</taxon>
        <taxon>Spiralia</taxon>
        <taxon>Lophotrochozoa</taxon>
        <taxon>Platyhelminthes</taxon>
        <taxon>Cestoda</taxon>
        <taxon>Eucestoda</taxon>
        <taxon>Cyclophyllidea</taxon>
        <taxon>Hymenolepididae</taxon>
        <taxon>Rodentolepis</taxon>
    </lineage>
</organism>
<sequence length="106" mass="12075">MIRMRLYQLDREAIERITLIVLVTDARNQPIFTATTTVSIEILDENDNSPVFVNPPANMQSGDLAHAFTIRENSPKFTRLSGLLEARDPDAVSLDFRSDFHRTELN</sequence>
<dbReference type="OrthoDB" id="6252479at2759"/>
<dbReference type="PROSITE" id="PS50268">
    <property type="entry name" value="CADHERIN_2"/>
    <property type="match status" value="1"/>
</dbReference>
<evidence type="ECO:0000313" key="10">
    <source>
        <dbReference type="EMBL" id="VDO01448.1"/>
    </source>
</evidence>
<reference evidence="10 11" key="2">
    <citation type="submission" date="2018-11" db="EMBL/GenBank/DDBJ databases">
        <authorList>
            <consortium name="Pathogen Informatics"/>
        </authorList>
    </citation>
    <scope>NUCLEOTIDE SEQUENCE [LARGE SCALE GENOMIC DNA]</scope>
</reference>
<dbReference type="GO" id="GO:0005911">
    <property type="term" value="C:cell-cell junction"/>
    <property type="evidence" value="ECO:0007669"/>
    <property type="project" value="TreeGrafter"/>
</dbReference>
<keyword evidence="11" id="KW-1185">Reference proteome</keyword>
<evidence type="ECO:0000256" key="6">
    <source>
        <dbReference type="ARBA" id="ARBA00022989"/>
    </source>
</evidence>
<dbReference type="EMBL" id="UZAE01004967">
    <property type="protein sequence ID" value="VDO01448.1"/>
    <property type="molecule type" value="Genomic_DNA"/>
</dbReference>
<dbReference type="PROSITE" id="PS00232">
    <property type="entry name" value="CADHERIN_1"/>
    <property type="match status" value="1"/>
</dbReference>
<protein>
    <submittedName>
        <fullName evidence="12">Cadherin domain-containing protein</fullName>
    </submittedName>
</protein>
<dbReference type="Gene3D" id="2.60.40.60">
    <property type="entry name" value="Cadherins"/>
    <property type="match status" value="1"/>
</dbReference>
<dbReference type="InterPro" id="IPR020894">
    <property type="entry name" value="Cadherin_CS"/>
</dbReference>
<dbReference type="CDD" id="cd11304">
    <property type="entry name" value="Cadherin_repeat"/>
    <property type="match status" value="1"/>
</dbReference>
<dbReference type="InterPro" id="IPR050971">
    <property type="entry name" value="Cadherin-domain_protein"/>
</dbReference>
<accession>A0A0R3TEV0</accession>
<gene>
    <name evidence="10" type="ORF">HNAJ_LOCUS5588</name>
</gene>
<keyword evidence="3" id="KW-0677">Repeat</keyword>
<dbReference type="WBParaSite" id="HNAJ_0000558901-mRNA-1">
    <property type="protein sequence ID" value="HNAJ_0000558901-mRNA-1"/>
    <property type="gene ID" value="HNAJ_0000558901"/>
</dbReference>
<dbReference type="AlphaFoldDB" id="A0A0R3TEV0"/>
<dbReference type="PANTHER" id="PTHR24025:SF23">
    <property type="entry name" value="NEURAL-CADHERIN"/>
    <property type="match status" value="1"/>
</dbReference>
<name>A0A0R3TEV0_RODNA</name>
<keyword evidence="4 8" id="KW-0106">Calcium</keyword>
<proteinExistence type="predicted"/>